<keyword evidence="4" id="KW-0418">Kinase</keyword>
<dbReference type="EMBL" id="WMJY01000005">
    <property type="protein sequence ID" value="MTH28999.1"/>
    <property type="molecule type" value="Genomic_DNA"/>
</dbReference>
<dbReference type="SUPFAM" id="SSF55874">
    <property type="entry name" value="ATPase domain of HSP90 chaperone/DNA topoisomerase II/histidine kinase"/>
    <property type="match status" value="1"/>
</dbReference>
<organism evidence="8 9">
    <name type="scientific">Myroides pelagicus</name>
    <dbReference type="NCBI Taxonomy" id="270914"/>
    <lineage>
        <taxon>Bacteria</taxon>
        <taxon>Pseudomonadati</taxon>
        <taxon>Bacteroidota</taxon>
        <taxon>Flavobacteriia</taxon>
        <taxon>Flavobacteriales</taxon>
        <taxon>Flavobacteriaceae</taxon>
        <taxon>Myroides</taxon>
    </lineage>
</organism>
<keyword evidence="3" id="KW-0808">Transferase</keyword>
<dbReference type="AlphaFoldDB" id="A0A7K1GKF0"/>
<evidence type="ECO:0000256" key="4">
    <source>
        <dbReference type="ARBA" id="ARBA00022777"/>
    </source>
</evidence>
<keyword evidence="6" id="KW-0472">Membrane</keyword>
<feature type="domain" description="Histidine kinase/HSP90-like ATPase" evidence="7">
    <location>
        <begin position="584"/>
        <end position="678"/>
    </location>
</feature>
<keyword evidence="9" id="KW-1185">Reference proteome</keyword>
<dbReference type="GO" id="GO:0004673">
    <property type="term" value="F:protein histidine kinase activity"/>
    <property type="evidence" value="ECO:0007669"/>
    <property type="project" value="UniProtKB-EC"/>
</dbReference>
<evidence type="ECO:0000259" key="7">
    <source>
        <dbReference type="SMART" id="SM00387"/>
    </source>
</evidence>
<protein>
    <recommendedName>
        <fullName evidence="2">histidine kinase</fullName>
        <ecNumber evidence="2">2.7.13.3</ecNumber>
    </recommendedName>
</protein>
<evidence type="ECO:0000256" key="1">
    <source>
        <dbReference type="ARBA" id="ARBA00000085"/>
    </source>
</evidence>
<dbReference type="GO" id="GO:0000160">
    <property type="term" value="P:phosphorelay signal transduction system"/>
    <property type="evidence" value="ECO:0007669"/>
    <property type="project" value="UniProtKB-KW"/>
</dbReference>
<evidence type="ECO:0000313" key="9">
    <source>
        <dbReference type="Proteomes" id="UP000488936"/>
    </source>
</evidence>
<dbReference type="InterPro" id="IPR003594">
    <property type="entry name" value="HATPase_dom"/>
</dbReference>
<dbReference type="InterPro" id="IPR050482">
    <property type="entry name" value="Sensor_HK_TwoCompSys"/>
</dbReference>
<gene>
    <name evidence="8" type="ORF">GJV77_03585</name>
</gene>
<evidence type="ECO:0000256" key="5">
    <source>
        <dbReference type="ARBA" id="ARBA00023012"/>
    </source>
</evidence>
<feature type="transmembrane region" description="Helical" evidence="6">
    <location>
        <begin position="423"/>
        <end position="446"/>
    </location>
</feature>
<dbReference type="EC" id="2.7.13.3" evidence="2"/>
<proteinExistence type="predicted"/>
<dbReference type="PROSITE" id="PS51257">
    <property type="entry name" value="PROKAR_LIPOPROTEIN"/>
    <property type="match status" value="1"/>
</dbReference>
<name>A0A7K1GKF0_9FLAO</name>
<comment type="caution">
    <text evidence="8">The sequence shown here is derived from an EMBL/GenBank/DDBJ whole genome shotgun (WGS) entry which is preliminary data.</text>
</comment>
<keyword evidence="6" id="KW-0812">Transmembrane</keyword>
<dbReference type="Proteomes" id="UP000488936">
    <property type="component" value="Unassembled WGS sequence"/>
</dbReference>
<dbReference type="PANTHER" id="PTHR24421">
    <property type="entry name" value="NITRATE/NITRITE SENSOR PROTEIN NARX-RELATED"/>
    <property type="match status" value="1"/>
</dbReference>
<sequence>MNFIKYLLLILVALLLTISCKQENKNNYVFNDLDITKEDSIKTITKADSLLTQALSLNNNQKNRFYSYELLKKLYSLDHFSECSKYDSLINQLLSKALKANDDAIVSRVYKIKSMRSYYSSQLDSAYHYLVKAEQGFTFLKDSIELGKTAIAKAQILFEYGVYTESEKEILTGLKLLKTSNEKRILYRANHLLAINLTELFEFEQARKYFDNTRVLIQELLEDKTISQKQAEYFLANLNNNLSHLYYYENDYKNAKKFALKGIYESPTLSKDSQLYTILLTNLIKAKIELNEYKDTNKIIEEIIAIETSKNKKGPYSGGLPSTLLVKAKYYLHKNDLENAIFYGTQAYKRATYEKKYQPAKEALSFLAKYDHENTLSHIQHFMELNDSLIKLNRHSKNTFARIEYEVESLSNQNKKLIADKRIILIIGGLLILIFIGTIISLIQYIKNKNLLFQHKNKLNDEKIYKLILEQKELSENAKFSERKRIAKELHDGVINRIFTTRFHLMQINCNSEESQRLMLINELHKAEEEIRTISYLLNQEKLSDQSRFDQLVDDLISNQQNAFNTKFYYKADENLKWDRLNSEQKLNLYRILQEILQNINKHSQATEVIITIVKLMVGKFQLIIKDNGIGYDVNKVKNKGLGLKNIIERTKRLGASISTTTKPNEGVKIILELDIYNKHKKRANR</sequence>
<dbReference type="Pfam" id="PF02518">
    <property type="entry name" value="HATPase_c"/>
    <property type="match status" value="1"/>
</dbReference>
<keyword evidence="5" id="KW-0902">Two-component regulatory system</keyword>
<dbReference type="OrthoDB" id="977000at2"/>
<keyword evidence="6" id="KW-1133">Transmembrane helix</keyword>
<dbReference type="CDD" id="cd16917">
    <property type="entry name" value="HATPase_UhpB-NarQ-NarX-like"/>
    <property type="match status" value="1"/>
</dbReference>
<dbReference type="InterPro" id="IPR036890">
    <property type="entry name" value="HATPase_C_sf"/>
</dbReference>
<evidence type="ECO:0000256" key="3">
    <source>
        <dbReference type="ARBA" id="ARBA00022679"/>
    </source>
</evidence>
<dbReference type="Gene3D" id="1.20.5.1930">
    <property type="match status" value="1"/>
</dbReference>
<dbReference type="PANTHER" id="PTHR24421:SF10">
    <property type="entry name" value="NITRATE_NITRITE SENSOR PROTEIN NARQ"/>
    <property type="match status" value="1"/>
</dbReference>
<dbReference type="RefSeq" id="WP_155034982.1">
    <property type="nucleotide sequence ID" value="NZ_JBHTIG010000045.1"/>
</dbReference>
<dbReference type="SMART" id="SM00387">
    <property type="entry name" value="HATPase_c"/>
    <property type="match status" value="1"/>
</dbReference>
<dbReference type="Gene3D" id="3.30.565.10">
    <property type="entry name" value="Histidine kinase-like ATPase, C-terminal domain"/>
    <property type="match status" value="1"/>
</dbReference>
<comment type="catalytic activity">
    <reaction evidence="1">
        <text>ATP + protein L-histidine = ADP + protein N-phospho-L-histidine.</text>
        <dbReference type="EC" id="2.7.13.3"/>
    </reaction>
</comment>
<accession>A0A7K1GKF0</accession>
<evidence type="ECO:0000256" key="6">
    <source>
        <dbReference type="SAM" id="Phobius"/>
    </source>
</evidence>
<evidence type="ECO:0000256" key="2">
    <source>
        <dbReference type="ARBA" id="ARBA00012438"/>
    </source>
</evidence>
<evidence type="ECO:0000313" key="8">
    <source>
        <dbReference type="EMBL" id="MTH28999.1"/>
    </source>
</evidence>
<reference evidence="8 9" key="1">
    <citation type="journal article" date="2006" name="Int. J. Syst. Evol. Microbiol.">
        <title>Myroides pelagicus sp. nov., isolated from seawater in Thailand.</title>
        <authorList>
            <person name="Yoon J."/>
            <person name="Maneerat S."/>
            <person name="Kawai F."/>
            <person name="Yokota A."/>
        </authorList>
    </citation>
    <scope>NUCLEOTIDE SEQUENCE [LARGE SCALE GENOMIC DNA]</scope>
    <source>
        <strain evidence="8 9">SM1T</strain>
    </source>
</reference>